<dbReference type="InterPro" id="IPR001387">
    <property type="entry name" value="Cro/C1-type_HTH"/>
</dbReference>
<dbReference type="PANTHER" id="PTHR46797:SF23">
    <property type="entry name" value="HTH-TYPE TRANSCRIPTIONAL REGULATOR SUTR"/>
    <property type="match status" value="1"/>
</dbReference>
<dbReference type="PANTHER" id="PTHR46797">
    <property type="entry name" value="HTH-TYPE TRANSCRIPTIONAL REGULATOR"/>
    <property type="match status" value="1"/>
</dbReference>
<dbReference type="SUPFAM" id="SSF47413">
    <property type="entry name" value="lambda repressor-like DNA-binding domains"/>
    <property type="match status" value="1"/>
</dbReference>
<dbReference type="GO" id="GO:0005829">
    <property type="term" value="C:cytosol"/>
    <property type="evidence" value="ECO:0007669"/>
    <property type="project" value="TreeGrafter"/>
</dbReference>
<accession>A0A645A7Q2</accession>
<evidence type="ECO:0000313" key="5">
    <source>
        <dbReference type="EMBL" id="MPM49200.1"/>
    </source>
</evidence>
<organism evidence="5">
    <name type="scientific">bioreactor metagenome</name>
    <dbReference type="NCBI Taxonomy" id="1076179"/>
    <lineage>
        <taxon>unclassified sequences</taxon>
        <taxon>metagenomes</taxon>
        <taxon>ecological metagenomes</taxon>
    </lineage>
</organism>
<evidence type="ECO:0000256" key="1">
    <source>
        <dbReference type="ARBA" id="ARBA00023015"/>
    </source>
</evidence>
<dbReference type="EMBL" id="VSSQ01012422">
    <property type="protein sequence ID" value="MPM49200.1"/>
    <property type="molecule type" value="Genomic_DNA"/>
</dbReference>
<dbReference type="Gene3D" id="1.10.260.40">
    <property type="entry name" value="lambda repressor-like DNA-binding domains"/>
    <property type="match status" value="1"/>
</dbReference>
<gene>
    <name evidence="5" type="primary">ddrOP3</name>
    <name evidence="5" type="ORF">SDC9_95928</name>
</gene>
<dbReference type="InterPro" id="IPR010982">
    <property type="entry name" value="Lambda_DNA-bd_dom_sf"/>
</dbReference>
<dbReference type="GO" id="GO:0003677">
    <property type="term" value="F:DNA binding"/>
    <property type="evidence" value="ECO:0007669"/>
    <property type="project" value="UniProtKB-KW"/>
</dbReference>
<evidence type="ECO:0000256" key="2">
    <source>
        <dbReference type="ARBA" id="ARBA00023125"/>
    </source>
</evidence>
<evidence type="ECO:0000259" key="4">
    <source>
        <dbReference type="PROSITE" id="PS50943"/>
    </source>
</evidence>
<dbReference type="Pfam" id="PF01381">
    <property type="entry name" value="HTH_3"/>
    <property type="match status" value="1"/>
</dbReference>
<dbReference type="GO" id="GO:0003700">
    <property type="term" value="F:DNA-binding transcription factor activity"/>
    <property type="evidence" value="ECO:0007669"/>
    <property type="project" value="TreeGrafter"/>
</dbReference>
<keyword evidence="3" id="KW-0804">Transcription</keyword>
<reference evidence="5" key="1">
    <citation type="submission" date="2019-08" db="EMBL/GenBank/DDBJ databases">
        <authorList>
            <person name="Kucharzyk K."/>
            <person name="Murdoch R.W."/>
            <person name="Higgins S."/>
            <person name="Loffler F."/>
        </authorList>
    </citation>
    <scope>NUCLEOTIDE SEQUENCE</scope>
</reference>
<dbReference type="AlphaFoldDB" id="A0A645A7Q2"/>
<dbReference type="CDD" id="cd00093">
    <property type="entry name" value="HTH_XRE"/>
    <property type="match status" value="1"/>
</dbReference>
<dbReference type="InterPro" id="IPR050807">
    <property type="entry name" value="TransReg_Diox_bact_type"/>
</dbReference>
<name>A0A645A7Q2_9ZZZZ</name>
<dbReference type="SMART" id="SM00530">
    <property type="entry name" value="HTH_XRE"/>
    <property type="match status" value="1"/>
</dbReference>
<keyword evidence="2" id="KW-0238">DNA-binding</keyword>
<evidence type="ECO:0000256" key="3">
    <source>
        <dbReference type="ARBA" id="ARBA00023163"/>
    </source>
</evidence>
<keyword evidence="1" id="KW-0805">Transcription regulation</keyword>
<proteinExistence type="predicted"/>
<dbReference type="PROSITE" id="PS50943">
    <property type="entry name" value="HTH_CROC1"/>
    <property type="match status" value="1"/>
</dbReference>
<sequence>MNVNIQLGMRIKYLRIQNAWSQEDLAFEAEINKNYLSDLERGTRNPTLKIIEKIASAFKISISELCKGISTFSD</sequence>
<feature type="domain" description="HTH cro/C1-type" evidence="4">
    <location>
        <begin position="11"/>
        <end position="65"/>
    </location>
</feature>
<comment type="caution">
    <text evidence="5">The sequence shown here is derived from an EMBL/GenBank/DDBJ whole genome shotgun (WGS) entry which is preliminary data.</text>
</comment>
<protein>
    <submittedName>
        <fullName evidence="5">HTH-type transcriptional regulator DdrOP3</fullName>
    </submittedName>
</protein>